<accession>K9D6C0</accession>
<dbReference type="Proteomes" id="UP000009891">
    <property type="component" value="Unassembled WGS sequence"/>
</dbReference>
<name>K9D6C0_9FIRM</name>
<evidence type="ECO:0000313" key="2">
    <source>
        <dbReference type="Proteomes" id="UP000009891"/>
    </source>
</evidence>
<dbReference type="EMBL" id="AHAF01000003">
    <property type="protein sequence ID" value="EKU78756.1"/>
    <property type="molecule type" value="Genomic_DNA"/>
</dbReference>
<dbReference type="AlphaFoldDB" id="K9D6C0"/>
<comment type="caution">
    <text evidence="1">The sequence shown here is derived from an EMBL/GenBank/DDBJ whole genome shotgun (WGS) entry which is preliminary data.</text>
</comment>
<dbReference type="HOGENOM" id="CLU_1255520_0_0_9"/>
<proteinExistence type="predicted"/>
<reference evidence="1 2" key="1">
    <citation type="submission" date="2012-09" db="EMBL/GenBank/DDBJ databases">
        <title>The Genome Sequence of Veillonella ratti ACS-216-V-COL6B.</title>
        <authorList>
            <consortium name="The Broad Institute Genome Sequencing Platform"/>
            <person name="Earl A."/>
            <person name="Ward D."/>
            <person name="Feldgarden M."/>
            <person name="Gevers D."/>
            <person name="Saerens B."/>
            <person name="Vaneechoutte M."/>
            <person name="Walker B."/>
            <person name="Young S.K."/>
            <person name="Zeng Q."/>
            <person name="Gargeya S."/>
            <person name="Fitzgerald M."/>
            <person name="Haas B."/>
            <person name="Abouelleil A."/>
            <person name="Alvarado L."/>
            <person name="Arachchi H.M."/>
            <person name="Berlin A."/>
            <person name="Chapman S.B."/>
            <person name="Goldberg J."/>
            <person name="Griggs A."/>
            <person name="Gujja S."/>
            <person name="Hansen M."/>
            <person name="Howarth C."/>
            <person name="Imamovic A."/>
            <person name="Larimer J."/>
            <person name="McCowen C."/>
            <person name="Montmayeur A."/>
            <person name="Murphy C."/>
            <person name="Neiman D."/>
            <person name="Pearson M."/>
            <person name="Priest M."/>
            <person name="Roberts A."/>
            <person name="Saif S."/>
            <person name="Shea T."/>
            <person name="Sisk P."/>
            <person name="Sykes S."/>
            <person name="Wortman J."/>
            <person name="Nusbaum C."/>
            <person name="Birren B."/>
        </authorList>
    </citation>
    <scope>NUCLEOTIDE SEQUENCE [LARGE SCALE GENOMIC DNA]</scope>
    <source>
        <strain evidence="1 2">ACS-216-V-Col6b</strain>
    </source>
</reference>
<sequence length="220" mass="25135">MAISFFNTGDNIRKAITESYRQPQFQSTQEKNTIPFGVTGTPASDYYKNRDSVPTGTPLEQYRQSQNSLNKAYQSGDLEKQYLGRRQLYDAEANMANAELDPTQIDPNTGNTLGFQEKIRAILGQGNRAVELAENPNHSVNFSSTVARNLENAPDWAHQKPFEMGYEWNEDVMRQNGLTDADIADYRTIKTMDPRMIENLYSRGFLRAPYREYLAEQARL</sequence>
<dbReference type="PATRIC" id="fig|883156.3.peg.539"/>
<evidence type="ECO:0000313" key="1">
    <source>
        <dbReference type="EMBL" id="EKU78756.1"/>
    </source>
</evidence>
<organism evidence="1 2">
    <name type="scientific">Veillonella seminalis ACS-216-V-Col6b</name>
    <dbReference type="NCBI Taxonomy" id="883156"/>
    <lineage>
        <taxon>Bacteria</taxon>
        <taxon>Bacillati</taxon>
        <taxon>Bacillota</taxon>
        <taxon>Negativicutes</taxon>
        <taxon>Veillonellales</taxon>
        <taxon>Veillonellaceae</taxon>
        <taxon>Veillonella</taxon>
    </lineage>
</organism>
<keyword evidence="2" id="KW-1185">Reference proteome</keyword>
<dbReference type="STRING" id="883156.HMPREF9282_00553"/>
<dbReference type="RefSeq" id="WP_006555453.1">
    <property type="nucleotide sequence ID" value="NZ_JH992936.1"/>
</dbReference>
<gene>
    <name evidence="1" type="ORF">HMPREF9282_00553</name>
</gene>
<protein>
    <submittedName>
        <fullName evidence="1">Uncharacterized protein</fullName>
    </submittedName>
</protein>